<dbReference type="Pfam" id="PF05424">
    <property type="entry name" value="Duffy_binding"/>
    <property type="match status" value="5"/>
</dbReference>
<feature type="region of interest" description="Disordered" evidence="2">
    <location>
        <begin position="967"/>
        <end position="1028"/>
    </location>
</feature>
<dbReference type="InterPro" id="IPR029211">
    <property type="entry name" value="PfEMP1_ATS"/>
</dbReference>
<dbReference type="FunFam" id="1.20.1310.20:FF:000001">
    <property type="entry name" value="Erythrocyte membrane protein 1, PfEMP1"/>
    <property type="match status" value="1"/>
</dbReference>
<dbReference type="EMBL" id="GG663809">
    <property type="protein sequence ID" value="KNC35323.1"/>
    <property type="molecule type" value="Genomic_DNA"/>
</dbReference>
<dbReference type="InterPro" id="IPR008602">
    <property type="entry name" value="Duffy-antigen-binding"/>
</dbReference>
<feature type="domain" description="Duffy-binding-like" evidence="3">
    <location>
        <begin position="1498"/>
        <end position="1634"/>
    </location>
</feature>
<dbReference type="Pfam" id="PF22672">
    <property type="entry name" value="DBL_C"/>
    <property type="match status" value="3"/>
</dbReference>
<evidence type="ECO:0000259" key="6">
    <source>
        <dbReference type="Pfam" id="PF15447"/>
    </source>
</evidence>
<feature type="region of interest" description="Disordered" evidence="2">
    <location>
        <begin position="1061"/>
        <end position="1086"/>
    </location>
</feature>
<dbReference type="FunFam" id="1.10.1900.40:FF:000001">
    <property type="entry name" value="Erythrocyte membrane protein 1"/>
    <property type="match status" value="1"/>
</dbReference>
<feature type="compositionally biased region" description="Basic and acidic residues" evidence="2">
    <location>
        <begin position="1628"/>
        <end position="1644"/>
    </location>
</feature>
<feature type="domain" description="Duffy-antigen binding" evidence="4">
    <location>
        <begin position="116"/>
        <end position="309"/>
    </location>
</feature>
<evidence type="ECO:0000259" key="4">
    <source>
        <dbReference type="Pfam" id="PF05424"/>
    </source>
</evidence>
<feature type="region of interest" description="Disordered" evidence="2">
    <location>
        <begin position="402"/>
        <end position="422"/>
    </location>
</feature>
<dbReference type="Gene3D" id="1.20.1310.20">
    <property type="entry name" value="Duffy-antigen binding domain"/>
    <property type="match status" value="5"/>
</dbReference>
<feature type="compositionally biased region" description="Polar residues" evidence="2">
    <location>
        <begin position="798"/>
        <end position="812"/>
    </location>
</feature>
<evidence type="ECO:0000259" key="5">
    <source>
        <dbReference type="Pfam" id="PF15445"/>
    </source>
</evidence>
<dbReference type="Pfam" id="PF03011">
    <property type="entry name" value="PFEMP"/>
    <property type="match status" value="2"/>
</dbReference>
<dbReference type="Proteomes" id="UP000054566">
    <property type="component" value="Unassembled WGS sequence"/>
</dbReference>
<dbReference type="InterPro" id="IPR054595">
    <property type="entry name" value="DBL_C"/>
</dbReference>
<feature type="compositionally biased region" description="Polar residues" evidence="2">
    <location>
        <begin position="2882"/>
        <end position="2920"/>
    </location>
</feature>
<dbReference type="Pfam" id="PF18562">
    <property type="entry name" value="CIDR1_gamma"/>
    <property type="match status" value="1"/>
</dbReference>
<evidence type="ECO:0000259" key="3">
    <source>
        <dbReference type="Pfam" id="PF03011"/>
    </source>
</evidence>
<dbReference type="OrthoDB" id="378897at2759"/>
<dbReference type="Gene3D" id="1.10.1900.40">
    <property type="entry name" value="Acidic terminal segments, variant surface antigen of PfEMP1"/>
    <property type="match status" value="2"/>
</dbReference>
<dbReference type="FunFam" id="1.20.58.1930:FF:000001">
    <property type="entry name" value="Erythrocyte membrane protein 1, PfEMP1"/>
    <property type="match status" value="1"/>
</dbReference>
<feature type="compositionally biased region" description="Acidic residues" evidence="2">
    <location>
        <begin position="1645"/>
        <end position="1654"/>
    </location>
</feature>
<reference evidence="10" key="2">
    <citation type="submission" date="2015-07" db="EMBL/GenBank/DDBJ databases">
        <title>The genome sequence of Plasmodium falciparum RAJ116.</title>
        <authorList>
            <consortium name="The Broad Institute Genome Sequencing Platform"/>
            <person name="Volkman S.K."/>
            <person name="Neafsey D.E."/>
            <person name="Dash A.P."/>
            <person name="Chitnis C.E."/>
            <person name="Hartl D.L."/>
            <person name="Young S.K."/>
            <person name="Kodira C.D."/>
            <person name="Zeng Q."/>
            <person name="Koehrsen M."/>
            <person name="Godfrey P."/>
            <person name="Alvarado L."/>
            <person name="Berlin A."/>
            <person name="Borenstein D."/>
            <person name="Chen Z."/>
            <person name="Engels R."/>
            <person name="Freedman E."/>
            <person name="Gellesch M."/>
            <person name="Goldberg J."/>
            <person name="Griggs A."/>
            <person name="Gujja S."/>
            <person name="Heiman D."/>
            <person name="Hepburn T."/>
            <person name="Howarth C."/>
            <person name="Jen D."/>
            <person name="Larson L."/>
            <person name="Lewis B."/>
            <person name="Mehta T."/>
            <person name="Park D."/>
            <person name="Pearson M."/>
            <person name="Roberts A."/>
            <person name="Saif S."/>
            <person name="Shea T."/>
            <person name="Shenoy N."/>
            <person name="Sisk P."/>
            <person name="Stolte C."/>
            <person name="Sykes S."/>
            <person name="Walk T."/>
            <person name="White J."/>
            <person name="Yandava C."/>
            <person name="Wirth D.F."/>
            <person name="Nusbaum C."/>
            <person name="Birren B."/>
        </authorList>
    </citation>
    <scope>NUCLEOTIDE SEQUENCE [LARGE SCALE GENOMIC DNA]</scope>
    <source>
        <strain evidence="10">RAJ116</strain>
    </source>
</reference>
<feature type="domain" description="Cysteine-rich interdomain region 1 gamma" evidence="7">
    <location>
        <begin position="1433"/>
        <end position="1483"/>
    </location>
</feature>
<feature type="domain" description="Duffy-antigen binding" evidence="4">
    <location>
        <begin position="2518"/>
        <end position="2659"/>
    </location>
</feature>
<feature type="domain" description="Duffy-antigen binding" evidence="4">
    <location>
        <begin position="944"/>
        <end position="1193"/>
    </location>
</feature>
<feature type="coiled-coil region" evidence="1">
    <location>
        <begin position="2326"/>
        <end position="2393"/>
    </location>
</feature>
<feature type="domain" description="Plasmodium falciparum erythrocyte membrane protein 1 acidic terminal segment" evidence="5">
    <location>
        <begin position="2774"/>
        <end position="3206"/>
    </location>
</feature>
<evidence type="ECO:0000256" key="1">
    <source>
        <dbReference type="SAM" id="Coils"/>
    </source>
</evidence>
<name>A0A0L0CSL1_PLAFA</name>
<feature type="domain" description="Duffy-antigen binding" evidence="4">
    <location>
        <begin position="1723"/>
        <end position="1896"/>
    </location>
</feature>
<dbReference type="InterPro" id="IPR041480">
    <property type="entry name" value="CIDR1_gamma"/>
</dbReference>
<evidence type="ECO:0000313" key="9">
    <source>
        <dbReference type="EMBL" id="KNC35323.1"/>
    </source>
</evidence>
<feature type="region of interest" description="Disordered" evidence="2">
    <location>
        <begin position="923"/>
        <end position="948"/>
    </location>
</feature>
<dbReference type="Gene3D" id="1.20.58.830">
    <property type="match status" value="6"/>
</dbReference>
<sequence>MAPQGGSRGGVGEIDDKDAKHLLDSIGEKVYKEKVKNGANDFSDELKGNLNTASGSGGELASTTDTCALVEQYRSKADTKSERNPCKELSGKVEPRFSDTLGGQCTNEKMRSGGKGACAPYRRLHLCHHNLETIETTSTTKHDLLAEVCYAAKEEGESLKNYHAQYQTENTDFKTNICTVLARSFADIGDIIRGKDPFYGNTQEKEKREQLENNLKEIFKKIYDNLDKKDRYKDTTNFFQLREDWWTANRETVWKALTCSEQLSNASYFRATCSDERGGALANHKCRCPNGKNADQVPTYFDYVPQYLRWFDEWAEDFCRKRKHKLENAKNKCRRPNGKDKYCDLNRHDCKKTVRGDHVFFEDDDCNDCSVACKPFVKWIDNQKLEFEKQKKKYKSEIEKYTNGESRGTGGSKRKKRGAGKSNYDRYESKFYNKLKEKNNYGTVDGFLELLNKEKTCTKNGDIEEGGKIDFKNVNSAKNSGGDGNNKTFYRTKYCEACPWCGIEEQKVDGKWKAKNDGDCNPGKDYKNYKKTEIPILTGDKTKGNMVKKYNKFCNANDGNGAPVAAPDTATSGHNTDYATTGYCGGTNNSDKDPSLCEKWTCYYKKNGKDVGKEDINFCVQQEQDTDKKKEMSMHYNAFFWDWVYHMLHDSLDWRNELKSCIDKDKSEQCENKCNSKCDCFLKWVNEKKTEWDKIKEHFYKQEGFDNKGENGISVGGLGMTHDFVLNCLLKKDLLLKSIKDTHVDAKDIDRIDKMLKEEENQVTGVASGVSGTGSANGKNSIIDKLLDHELTDAQNCLKTHTSDPCPQQESLARSDEPQPRPAEEGAGDGSDDASSEDEEEEEEEEEEKEPEADETHTEDTEGDETETTDQEVQPPPDACSIVKTLFTTGDAKTNFKDACEQKYSIPNRYWGWKCIPSGDKIATSRTTRDAGDSTSGKDGATGGLCIPPRRRKLYVGELTKWADTVGDKGESQTLTGGEAAQGTEASASSSSSDSNSVRQTASDSSAQTASQPNSRPTPATSSQSPSDPLLTAFVESAAVETFFLWHKYKMDKEIEKKERKQAETGLVASETSDDPEHPQNQLKKGIIPDEFKRQMFYTLADYRDILFGNTDIVSKASSDDKKSMETIEKKIEEIFPKNSDSKPASGKNPNEKREQFWKKHGKDIWQGMICTLSYDTKTKDKIEGVYEKLIDTDKENMYDKVTFKGGFDEIGAGARNPDDPPTGKTKLEKFVKRPFFFRWLEEWADEFCRKQKHKLYIIKKECKVDDDDNKCDGDGFKCTQTITDEDETIKGFDCPSCAKECTKYRKWIERKKTQFEKQDKIYKEQKKNCKNESENTERNKDGNGFYETLTTSTTAAEFLQKLGPCSKTNNGGSEITFDDSGDTFKPAKDCKPCSKFKIDCQKGNCGGSANGKECKNNKITAENIKGEKNGNDVVMFVSDNSKKEFDGGLKDACEHSNIFKGIRKDVWTCDKFCGLHVCGLKNDNGKNNGQIILVRALFKRWVEYFFEDYNKIKHKISHCTKKGEEPKCIKECVENWIKEKEKEWTNLKNLYLDQYKNADESYPVKTFLEELIPQIAAATDKAEHETLKKLEKSLGCNGTENSKESKKDENNDLVLCLLTKLGKEAEQCKDKPPNCDNSSHSDETLEEQTDDDTTDKQSPEFCKDIQPPEEPKEDSDILCNDKQEAKCDDFKKIYNNSTCEPKRKLIGLGAQYHKAGRFYPNVYISPRVNQLCLKPLKELENSNEGTTDKSKLIDALKKCAYNEAKGLYKYYNDNKKTFENNGSTLSEKEIETYTLEAMKRSYADYGSIVKGDILWDYEDRKKIDEKIMNFAEKHNTSIEESRLAILDDDDVKRQKLWESIRTDVWKSMLCGHKDAIGGDTNSLSNGLDFCKLPTTDEEYPFLRWFVEWGQNFCIRRDQELKYLKKQCQNVMCNDSDESKKQACQTLCKKYQEFLINSKIQYETQKPEYDNLMSSIPKHRKKDAIEFLKEKCNPQFSCFKDINENESNKIFQHASDEIIKFCTCTSEDTSKSIPSNCIDKAAYELQKEATNKLGNASNSLKGNQNNISFKDCRRGDYVVVDNTLGKKIDKDKLEIEFPSNSYSCEPNEINSFHIGKAWDCNNTNINIREKYLCLPPRRRFMCLRKIERMITKDVDDKDKFFQVVMKAAKEEGIRILKNYKEQNKTQFSEICDDMKYSFADLGDIIRGRDLWKEYPKYHTTEQNLQRIFKNIHNEITKGGDKDKYKYDAQYFHELRNDWWNTNREAIWKAITCSTPRSAYIYKKTNTGENIRSTDMYYYCGYTKEPPYDDYIPQRLRWMKEWGEYVCKILNEKIDDIKKECDKCNLNDQNCLNKDDGNKCKSCKEKCKEYTELIHNLKSQFSILEKKYNELYTKAKNNSGGFIKDNDKYVIEFFEKVIKEKLCDVETPDKYLDKTIHCINYKFNEKEKDNETYAFNVNPKVYTQKCTCAITNDPLDKCPDQNTCTKYHAIQCFGKEHDDNAYWLSTYIKDNKAIIKNVLLPPRRIHLCLRIDAEQIDHLRSEIENFKNFICSSAFSEAKRLKKVYKDDNDKLLQAIKYSFSDIGSIVKGEDMKEGTASDNIAKIFNGKKFSETNRKKWWNENKYHVWESMLCGYKEAQGDTKKSENCRFPDIESVPQFLRWFQEWTEIFCTRRNELYDKMVTECQKAECVISKGSVDKPECMKACEKYKYYVLSKKKEYDIQRDKYDKEFKMTLKSKTAPEFLKVPCLSEYFSEKIKWENPYKSLDDDTLKGNIYSGIYKKTKSSVGNLFQILQIPKGDYDIPTLKSKNRYIPYRSGPYKGKTYIYMEGDSDEDKYAFMSDTTDVTSSSESEYEELDINDIYVPGSPKYKTLIEVVLEPSGKLSGNTIPTSGNNTTASGKNTPSDTQNDIQSDDIPSSKITDNEWNTLKDDFISNMLQNTQNTEPNMLGYNVDNNTNPKTLHVSMDEKPFITSIHDRDLYSGEEYNYNVNMSTNSMDDPKYVSNNVYSGIDLINDSLSGAKPIDIYDELLKRKENELFGTNYKKNTSNNNVAKLTNSDPIMNQLDLLHKWLDRHRDMCEKWNNKEELLDKLKEEWEQDNNSGDIRSDNHVMNTNVSIEIDIDENKGKKEFTNMDTNVDTPTMDSILDDIEDDIYYDVNDENPSVNDIPMDHNKVDVPKKVHVEMKILNNTFNGSLEPEFPISDVWNI</sequence>
<organism evidence="9 10">
    <name type="scientific">Plasmodium falciparum RAJ116</name>
    <dbReference type="NCBI Taxonomy" id="580058"/>
    <lineage>
        <taxon>Eukaryota</taxon>
        <taxon>Sar</taxon>
        <taxon>Alveolata</taxon>
        <taxon>Apicomplexa</taxon>
        <taxon>Aconoidasida</taxon>
        <taxon>Haemosporida</taxon>
        <taxon>Plasmodiidae</taxon>
        <taxon>Plasmodium</taxon>
        <taxon>Plasmodium (Laverania)</taxon>
    </lineage>
</organism>
<feature type="region of interest" description="Disordered" evidence="2">
    <location>
        <begin position="1133"/>
        <end position="1153"/>
    </location>
</feature>
<feature type="compositionally biased region" description="Basic and acidic residues" evidence="2">
    <location>
        <begin position="1655"/>
        <end position="1664"/>
    </location>
</feature>
<dbReference type="InterPro" id="IPR029210">
    <property type="entry name" value="PfEMP1_NTS"/>
</dbReference>
<dbReference type="InterPro" id="IPR042202">
    <property type="entry name" value="Duffy-ag-bd_sf"/>
</dbReference>
<feature type="domain" description="Duffy-binding-like" evidence="3">
    <location>
        <begin position="639"/>
        <end position="804"/>
    </location>
</feature>
<feature type="compositionally biased region" description="Polar residues" evidence="2">
    <location>
        <begin position="1013"/>
        <end position="1027"/>
    </location>
</feature>
<dbReference type="FunFam" id="1.10.1900.40:FF:000002">
    <property type="entry name" value="Erythrocyte membrane protein 1, PfEMP1"/>
    <property type="match status" value="1"/>
</dbReference>
<evidence type="ECO:0000256" key="2">
    <source>
        <dbReference type="SAM" id="MobiDB-lite"/>
    </source>
</evidence>
<feature type="domain" description="Duffy-antigen binding" evidence="4">
    <location>
        <begin position="2132"/>
        <end position="2316"/>
    </location>
</feature>
<feature type="domain" description="Duffy-binding-like" evidence="8">
    <location>
        <begin position="313"/>
        <end position="475"/>
    </location>
</feature>
<evidence type="ECO:0000259" key="7">
    <source>
        <dbReference type="Pfam" id="PF18562"/>
    </source>
</evidence>
<dbReference type="InterPro" id="IPR004258">
    <property type="entry name" value="DBL"/>
</dbReference>
<dbReference type="Gene3D" id="1.20.58.1930">
    <property type="match status" value="1"/>
</dbReference>
<evidence type="ECO:0000259" key="8">
    <source>
        <dbReference type="Pfam" id="PF22672"/>
    </source>
</evidence>
<proteinExistence type="predicted"/>
<feature type="region of interest" description="Disordered" evidence="2">
    <location>
        <begin position="2881"/>
        <end position="2920"/>
    </location>
</feature>
<dbReference type="InterPro" id="IPR044932">
    <property type="entry name" value="PfEMP1_ATS_sf"/>
</dbReference>
<accession>A0A0L0CSL1</accession>
<dbReference type="FunFam" id="1.20.58.830:FF:000003">
    <property type="entry name" value="Erythrocyte membrane protein 1, PfEMP1"/>
    <property type="match status" value="1"/>
</dbReference>
<feature type="region of interest" description="Disordered" evidence="2">
    <location>
        <begin position="37"/>
        <end position="61"/>
    </location>
</feature>
<dbReference type="Pfam" id="PF15445">
    <property type="entry name" value="ATS"/>
    <property type="match status" value="1"/>
</dbReference>
<keyword evidence="1" id="KW-0175">Coiled coil</keyword>
<dbReference type="SUPFAM" id="SSF140924">
    <property type="entry name" value="Duffy binding domain-like"/>
    <property type="match status" value="7"/>
</dbReference>
<dbReference type="GO" id="GO:0016020">
    <property type="term" value="C:membrane"/>
    <property type="evidence" value="ECO:0007669"/>
    <property type="project" value="InterPro"/>
</dbReference>
<feature type="domain" description="Duffy-binding-like" evidence="8">
    <location>
        <begin position="2320"/>
        <end position="2462"/>
    </location>
</feature>
<feature type="region of interest" description="Disordered" evidence="2">
    <location>
        <begin position="798"/>
        <end position="878"/>
    </location>
</feature>
<feature type="compositionally biased region" description="Acidic residues" evidence="2">
    <location>
        <begin position="826"/>
        <end position="853"/>
    </location>
</feature>
<evidence type="ECO:0000313" key="10">
    <source>
        <dbReference type="Proteomes" id="UP000054566"/>
    </source>
</evidence>
<feature type="domain" description="Duffy-binding-like" evidence="8">
    <location>
        <begin position="1243"/>
        <end position="1388"/>
    </location>
</feature>
<protein>
    <submittedName>
        <fullName evidence="9">Erythrocyte membrane protein 1</fullName>
    </submittedName>
</protein>
<dbReference type="Pfam" id="PF15447">
    <property type="entry name" value="NTS"/>
    <property type="match status" value="1"/>
</dbReference>
<feature type="compositionally biased region" description="Acidic residues" evidence="2">
    <location>
        <begin position="861"/>
        <end position="870"/>
    </location>
</feature>
<feature type="domain" description="Plasmodium falciparum erythrocyte membrane protein-1 N-terminal segment" evidence="6">
    <location>
        <begin position="18"/>
        <end position="54"/>
    </location>
</feature>
<reference evidence="10" key="1">
    <citation type="submission" date="2015-07" db="EMBL/GenBank/DDBJ databases">
        <title>Annotation of Plasmodium falciparum RAJ116.</title>
        <authorList>
            <consortium name="The Broad Institute Genome Sequencing Platform"/>
            <person name="Volkman S.K."/>
            <person name="Neafsey D.E."/>
            <person name="Dash A.P."/>
            <person name="Chitnis C.E."/>
            <person name="Hartl D.L."/>
            <person name="Young S.K."/>
            <person name="Zeng Q."/>
            <person name="Koehrsen M."/>
            <person name="Alvarado L."/>
            <person name="Berlin A."/>
            <person name="Borenstein D."/>
            <person name="Chapman S.B."/>
            <person name="Chen Z."/>
            <person name="Engels R."/>
            <person name="Freedman E."/>
            <person name="Gellesch M."/>
            <person name="Goldberg J."/>
            <person name="Griggs A."/>
            <person name="Gujja S."/>
            <person name="Heilman E.R."/>
            <person name="Heiman D.I."/>
            <person name="Howarth C."/>
            <person name="Jen D."/>
            <person name="Larson L."/>
            <person name="Mehta T."/>
            <person name="Neiman D."/>
            <person name="Park D."/>
            <person name="Pearson M."/>
            <person name="Roberts A."/>
            <person name="Saif S."/>
            <person name="Shea T."/>
            <person name="Shenoy N."/>
            <person name="Sisk P."/>
            <person name="Stolte C."/>
            <person name="Sykes S."/>
            <person name="Walk T."/>
            <person name="White J."/>
            <person name="Yandava C."/>
            <person name="Haas B."/>
            <person name="Henn M.R."/>
            <person name="Nusbaum C."/>
            <person name="Birren B."/>
        </authorList>
    </citation>
    <scope>NUCLEOTIDE SEQUENCE [LARGE SCALE GENOMIC DNA]</scope>
    <source>
        <strain evidence="10">RAJ116</strain>
    </source>
</reference>
<dbReference type="GO" id="GO:0046789">
    <property type="term" value="F:host cell surface receptor binding"/>
    <property type="evidence" value="ECO:0007669"/>
    <property type="project" value="InterPro"/>
</dbReference>
<feature type="compositionally biased region" description="Basic and acidic residues" evidence="2">
    <location>
        <begin position="813"/>
        <end position="824"/>
    </location>
</feature>
<feature type="region of interest" description="Disordered" evidence="2">
    <location>
        <begin position="1628"/>
        <end position="1677"/>
    </location>
</feature>
<gene>
    <name evidence="9" type="ORF">PFLG_00424</name>
</gene>
<feature type="compositionally biased region" description="Low complexity" evidence="2">
    <location>
        <begin position="986"/>
        <end position="1012"/>
    </location>
</feature>